<dbReference type="GO" id="GO:0017000">
    <property type="term" value="P:antibiotic biosynthetic process"/>
    <property type="evidence" value="ECO:0007669"/>
    <property type="project" value="UniProtKB-KW"/>
</dbReference>
<evidence type="ECO:0000256" key="6">
    <source>
        <dbReference type="ARBA" id="ARBA00022842"/>
    </source>
</evidence>
<comment type="caution">
    <text evidence="9">The sequence shown here is derived from an EMBL/GenBank/DDBJ whole genome shotgun (WGS) entry which is preliminary data.</text>
</comment>
<dbReference type="PANTHER" id="PTHR40036:SF1">
    <property type="entry name" value="MACROCIN O-METHYLTRANSFERASE"/>
    <property type="match status" value="1"/>
</dbReference>
<dbReference type="STRING" id="1834516.BL253_24760"/>
<proteinExistence type="inferred from homology"/>
<evidence type="ECO:0000256" key="2">
    <source>
        <dbReference type="ARBA" id="ARBA00022603"/>
    </source>
</evidence>
<keyword evidence="5" id="KW-0479">Metal-binding</keyword>
<dbReference type="GO" id="GO:0032259">
    <property type="term" value="P:methylation"/>
    <property type="evidence" value="ECO:0007669"/>
    <property type="project" value="UniProtKB-KW"/>
</dbReference>
<dbReference type="SUPFAM" id="SSF53335">
    <property type="entry name" value="S-adenosyl-L-methionine-dependent methyltransferases"/>
    <property type="match status" value="1"/>
</dbReference>
<dbReference type="PANTHER" id="PTHR40036">
    <property type="entry name" value="MACROCIN O-METHYLTRANSFERASE"/>
    <property type="match status" value="1"/>
</dbReference>
<dbReference type="EMBL" id="MOMC01000051">
    <property type="protein sequence ID" value="ONH26445.1"/>
    <property type="molecule type" value="Genomic_DNA"/>
</dbReference>
<keyword evidence="4" id="KW-0949">S-adenosyl-L-methionine</keyword>
<evidence type="ECO:0000256" key="3">
    <source>
        <dbReference type="ARBA" id="ARBA00022679"/>
    </source>
</evidence>
<dbReference type="InterPro" id="IPR008884">
    <property type="entry name" value="TylF_MeTrfase"/>
</dbReference>
<dbReference type="FunFam" id="3.40.50.150:FF:000331">
    <property type="entry name" value="Macrocin O-methyltransferase"/>
    <property type="match status" value="1"/>
</dbReference>
<gene>
    <name evidence="9" type="ORF">BL253_24760</name>
</gene>
<keyword evidence="7" id="KW-0045">Antibiotic biosynthesis</keyword>
<evidence type="ECO:0000256" key="1">
    <source>
        <dbReference type="ARBA" id="ARBA00004792"/>
    </source>
</evidence>
<comment type="similarity">
    <text evidence="8">Belongs to the methyltransferase TylF/MycF family.</text>
</comment>
<dbReference type="Pfam" id="PF05711">
    <property type="entry name" value="TylF"/>
    <property type="match status" value="1"/>
</dbReference>
<dbReference type="GO" id="GO:0008168">
    <property type="term" value="F:methyltransferase activity"/>
    <property type="evidence" value="ECO:0007669"/>
    <property type="project" value="UniProtKB-KW"/>
</dbReference>
<dbReference type="AlphaFoldDB" id="A0A1V2I7T8"/>
<name>A0A1V2I7T8_9ACTN</name>
<sequence length="264" mass="29188">MAARWDDDVTLVRPLAAHQAGNDDYLDLMKRVLTNTIYQDPPVSRGEAVFDGDQRATGQDWPTVAHTMVGRARLDNVHACAATAITEGIPGDMVETGVWRGGTSIFMRAILRAYGVTDRLVWACDSFEGMPVSGPGSHPSDQETRLHLANAVLAIPLEQVRANFGVYGLLDDQVRFLKGWFRDTLPTAPIERIAVLRLDGDLYESTTDALDNLYPKVSPGGFVIVDDYQIPACREAVHDYRAAHGVTAPLTRIDQWAVFWRLPN</sequence>
<evidence type="ECO:0000313" key="10">
    <source>
        <dbReference type="Proteomes" id="UP000188929"/>
    </source>
</evidence>
<keyword evidence="6" id="KW-0460">Magnesium</keyword>
<evidence type="ECO:0000256" key="4">
    <source>
        <dbReference type="ARBA" id="ARBA00022691"/>
    </source>
</evidence>
<evidence type="ECO:0000256" key="5">
    <source>
        <dbReference type="ARBA" id="ARBA00022723"/>
    </source>
</evidence>
<dbReference type="GO" id="GO:0046872">
    <property type="term" value="F:metal ion binding"/>
    <property type="evidence" value="ECO:0007669"/>
    <property type="project" value="UniProtKB-KW"/>
</dbReference>
<evidence type="ECO:0000313" key="9">
    <source>
        <dbReference type="EMBL" id="ONH26445.1"/>
    </source>
</evidence>
<keyword evidence="2 9" id="KW-0489">Methyltransferase</keyword>
<keyword evidence="3 9" id="KW-0808">Transferase</keyword>
<dbReference type="Proteomes" id="UP000188929">
    <property type="component" value="Unassembled WGS sequence"/>
</dbReference>
<protein>
    <submittedName>
        <fullName evidence="9">Macrocin O-methyltransferase</fullName>
    </submittedName>
</protein>
<evidence type="ECO:0000256" key="7">
    <source>
        <dbReference type="ARBA" id="ARBA00023194"/>
    </source>
</evidence>
<dbReference type="InterPro" id="IPR029063">
    <property type="entry name" value="SAM-dependent_MTases_sf"/>
</dbReference>
<organism evidence="9 10">
    <name type="scientific">Pseudofrankia asymbiotica</name>
    <dbReference type="NCBI Taxonomy" id="1834516"/>
    <lineage>
        <taxon>Bacteria</taxon>
        <taxon>Bacillati</taxon>
        <taxon>Actinomycetota</taxon>
        <taxon>Actinomycetes</taxon>
        <taxon>Frankiales</taxon>
        <taxon>Frankiaceae</taxon>
        <taxon>Pseudofrankia</taxon>
    </lineage>
</organism>
<evidence type="ECO:0000256" key="8">
    <source>
        <dbReference type="ARBA" id="ARBA00060900"/>
    </source>
</evidence>
<keyword evidence="10" id="KW-1185">Reference proteome</keyword>
<reference evidence="10" key="1">
    <citation type="submission" date="2016-10" db="EMBL/GenBank/DDBJ databases">
        <title>Frankia sp. NRRL B-16386 Genome sequencing.</title>
        <authorList>
            <person name="Ghodhbane-Gtari F."/>
            <person name="Swanson E."/>
            <person name="Gueddou A."/>
            <person name="Hezbri K."/>
            <person name="Ktari K."/>
            <person name="Nouioui I."/>
            <person name="Morris K."/>
            <person name="Simpson S."/>
            <person name="Abebe-Akele F."/>
            <person name="Thomas K."/>
            <person name="Gtari M."/>
            <person name="Tisa L.S."/>
        </authorList>
    </citation>
    <scope>NUCLEOTIDE SEQUENCE [LARGE SCALE GENOMIC DNA]</scope>
    <source>
        <strain evidence="10">NRRL B-16386</strain>
    </source>
</reference>
<dbReference type="Gene3D" id="3.40.50.150">
    <property type="entry name" value="Vaccinia Virus protein VP39"/>
    <property type="match status" value="1"/>
</dbReference>
<accession>A0A1V2I7T8</accession>
<comment type="pathway">
    <text evidence="1">Antibiotic biosynthesis.</text>
</comment>